<sequence>TTLTKLTRTEPGLTPTVFRCVETARRSAMVKRRHSSGRCQVNSTCPR</sequence>
<dbReference type="Proteomes" id="UP000003653">
    <property type="component" value="Unassembled WGS sequence"/>
</dbReference>
<feature type="non-terminal residue" evidence="1">
    <location>
        <position position="1"/>
    </location>
</feature>
<gene>
    <name evidence="1" type="ORF">HMPREF0591_1781</name>
</gene>
<dbReference type="EMBL" id="ADNV01000150">
    <property type="protein sequence ID" value="EFG78311.1"/>
    <property type="molecule type" value="Genomic_DNA"/>
</dbReference>
<protein>
    <submittedName>
        <fullName evidence="1">Uncharacterized protein</fullName>
    </submittedName>
</protein>
<evidence type="ECO:0000313" key="1">
    <source>
        <dbReference type="EMBL" id="EFG78311.1"/>
    </source>
</evidence>
<reference evidence="1 2" key="1">
    <citation type="submission" date="2010-04" db="EMBL/GenBank/DDBJ databases">
        <authorList>
            <person name="Muzny D."/>
            <person name="Qin X."/>
            <person name="Deng J."/>
            <person name="Jiang H."/>
            <person name="Liu Y."/>
            <person name="Qu J."/>
            <person name="Song X.-Z."/>
            <person name="Zhang L."/>
            <person name="Thornton R."/>
            <person name="Coyle M."/>
            <person name="Francisco L."/>
            <person name="Jackson L."/>
            <person name="Javaid M."/>
            <person name="Korchina V."/>
            <person name="Kovar C."/>
            <person name="Mata R."/>
            <person name="Mathew T."/>
            <person name="Ngo R."/>
            <person name="Nguyen L."/>
            <person name="Nguyen N."/>
            <person name="Okwuonu G."/>
            <person name="Ongeri F."/>
            <person name="Pham C."/>
            <person name="Simmons D."/>
            <person name="Wilczek-Boney K."/>
            <person name="Hale W."/>
            <person name="Jakkamsetti A."/>
            <person name="Pham P."/>
            <person name="Ruth R."/>
            <person name="San Lucas F."/>
            <person name="Warren J."/>
            <person name="Zhang J."/>
            <person name="Zhao Z."/>
            <person name="Zhou C."/>
            <person name="Zhu D."/>
            <person name="Lee S."/>
            <person name="Bess C."/>
            <person name="Blankenburg K."/>
            <person name="Forbes L."/>
            <person name="Fu Q."/>
            <person name="Gubbala S."/>
            <person name="Hirani K."/>
            <person name="Jayaseelan J.C."/>
            <person name="Lara F."/>
            <person name="Munidasa M."/>
            <person name="Palculict T."/>
            <person name="Patil S."/>
            <person name="Pu L.-L."/>
            <person name="Saada N."/>
            <person name="Tang L."/>
            <person name="Weissenberger G."/>
            <person name="Zhu Y."/>
            <person name="Hemphill L."/>
            <person name="Shang Y."/>
            <person name="Youmans B."/>
            <person name="Ayvaz T."/>
            <person name="Ross M."/>
            <person name="Santibanez J."/>
            <person name="Aqrawi P."/>
            <person name="Gross S."/>
            <person name="Joshi V."/>
            <person name="Fowler G."/>
            <person name="Nazareth L."/>
            <person name="Reid J."/>
            <person name="Worley K."/>
            <person name="Petrosino J."/>
            <person name="Highlander S."/>
            <person name="Gibbs R."/>
        </authorList>
    </citation>
    <scope>NUCLEOTIDE SEQUENCE [LARGE SCALE GENOMIC DNA]</scope>
    <source>
        <strain evidence="1 2">ATCC BAA-614</strain>
    </source>
</reference>
<dbReference type="HOGENOM" id="CLU_3177205_0_0_11"/>
<dbReference type="AlphaFoldDB" id="D5P6I7"/>
<name>D5P6I7_9MYCO</name>
<keyword evidence="2" id="KW-1185">Reference proteome</keyword>
<evidence type="ECO:0000313" key="2">
    <source>
        <dbReference type="Proteomes" id="UP000003653"/>
    </source>
</evidence>
<organism evidence="1 2">
    <name type="scientific">Mycobacterium parascrofulaceum ATCC BAA-614</name>
    <dbReference type="NCBI Taxonomy" id="525368"/>
    <lineage>
        <taxon>Bacteria</taxon>
        <taxon>Bacillati</taxon>
        <taxon>Actinomycetota</taxon>
        <taxon>Actinomycetes</taxon>
        <taxon>Mycobacteriales</taxon>
        <taxon>Mycobacteriaceae</taxon>
        <taxon>Mycobacterium</taxon>
        <taxon>Mycobacterium simiae complex</taxon>
    </lineage>
</organism>
<accession>D5P6I7</accession>
<comment type="caution">
    <text evidence="1">The sequence shown here is derived from an EMBL/GenBank/DDBJ whole genome shotgun (WGS) entry which is preliminary data.</text>
</comment>
<proteinExistence type="predicted"/>